<protein>
    <submittedName>
        <fullName evidence="2">Uncharacterized protein</fullName>
    </submittedName>
</protein>
<reference evidence="2 3" key="1">
    <citation type="submission" date="2018-02" db="EMBL/GenBank/DDBJ databases">
        <title>Genomic Encyclopedia of Archaeal and Bacterial Type Strains, Phase II (KMG-II): from individual species to whole genera.</title>
        <authorList>
            <person name="Goeker M."/>
        </authorList>
    </citation>
    <scope>NUCLEOTIDE SEQUENCE [LARGE SCALE GENOMIC DNA]</scope>
    <source>
        <strain evidence="2 3">DSM 29526</strain>
    </source>
</reference>
<comment type="caution">
    <text evidence="2">The sequence shown here is derived from an EMBL/GenBank/DDBJ whole genome shotgun (WGS) entry which is preliminary data.</text>
</comment>
<keyword evidence="1" id="KW-0812">Transmembrane</keyword>
<keyword evidence="3" id="KW-1185">Reference proteome</keyword>
<proteinExistence type="predicted"/>
<name>A0A2S6I6G1_9BACT</name>
<dbReference type="Gene3D" id="1.10.472.150">
    <property type="entry name" value="Glucose-regulated metallo-peptidase M90, N-terminal domain"/>
    <property type="match status" value="1"/>
</dbReference>
<evidence type="ECO:0000256" key="1">
    <source>
        <dbReference type="SAM" id="Phobius"/>
    </source>
</evidence>
<dbReference type="RefSeq" id="WP_104417721.1">
    <property type="nucleotide sequence ID" value="NZ_PTJC01000005.1"/>
</dbReference>
<dbReference type="OrthoDB" id="1491984at2"/>
<accession>A0A2S6I6G1</accession>
<organism evidence="2 3">
    <name type="scientific">Neolewinella xylanilytica</name>
    <dbReference type="NCBI Taxonomy" id="1514080"/>
    <lineage>
        <taxon>Bacteria</taxon>
        <taxon>Pseudomonadati</taxon>
        <taxon>Bacteroidota</taxon>
        <taxon>Saprospiria</taxon>
        <taxon>Saprospirales</taxon>
        <taxon>Lewinellaceae</taxon>
        <taxon>Neolewinella</taxon>
    </lineage>
</organism>
<dbReference type="EMBL" id="PTJC01000005">
    <property type="protein sequence ID" value="PPK87102.1"/>
    <property type="molecule type" value="Genomic_DNA"/>
</dbReference>
<sequence>MDPVRSIYLTALCLILLGVILTWQTGNVQSELLLLPALAAAGAYTLAPQLRWWYWKRHPPDLSTELAPLLERFPLYRALDLEGKRDFRRRAFLIREATEYTGMAIESIPSDVRLMAAASAATVTYYREAFLIPGFENVIFYPHQFPTPEHDVLHASEMYAQDGVIIWTLNYFIRSVVEPDKYLQLGFYEYTRALFFTDPEARQRAAAHALTFEEIHRLTAFSREALQGFVGLDDLDLDALTLTVFHSHAPAFSRQYPDRFAGLLRAFPLRLPQLSVA</sequence>
<gene>
    <name evidence="2" type="ORF">CLV84_0036</name>
</gene>
<dbReference type="InterPro" id="IPR042252">
    <property type="entry name" value="MtfA_N"/>
</dbReference>
<evidence type="ECO:0000313" key="3">
    <source>
        <dbReference type="Proteomes" id="UP000237662"/>
    </source>
</evidence>
<keyword evidence="1" id="KW-1133">Transmembrane helix</keyword>
<dbReference type="Proteomes" id="UP000237662">
    <property type="component" value="Unassembled WGS sequence"/>
</dbReference>
<feature type="transmembrane region" description="Helical" evidence="1">
    <location>
        <begin position="7"/>
        <end position="26"/>
    </location>
</feature>
<keyword evidence="1" id="KW-0472">Membrane</keyword>
<dbReference type="AlphaFoldDB" id="A0A2S6I6G1"/>
<evidence type="ECO:0000313" key="2">
    <source>
        <dbReference type="EMBL" id="PPK87102.1"/>
    </source>
</evidence>